<reference evidence="4" key="1">
    <citation type="submission" date="2016-11" db="EMBL/GenBank/DDBJ databases">
        <title>In situ enriched metagenome sample from a marine hydrothermal sediment.</title>
        <authorList>
            <person name="Stokke R."/>
            <person name="Steen I.H."/>
        </authorList>
    </citation>
    <scope>NUCLEOTIDE SEQUENCE</scope>
</reference>
<evidence type="ECO:0000259" key="3">
    <source>
        <dbReference type="Pfam" id="PF02230"/>
    </source>
</evidence>
<organism evidence="4">
    <name type="scientific">uncultured prokaryote</name>
    <dbReference type="NCBI Taxonomy" id="198431"/>
    <lineage>
        <taxon>unclassified sequences</taxon>
        <taxon>environmental samples</taxon>
    </lineage>
</organism>
<keyword evidence="2" id="KW-0378">Hydrolase</keyword>
<dbReference type="Pfam" id="PF02230">
    <property type="entry name" value="Abhydrolase_2"/>
    <property type="match status" value="1"/>
</dbReference>
<evidence type="ECO:0000256" key="1">
    <source>
        <dbReference type="ARBA" id="ARBA00006499"/>
    </source>
</evidence>
<proteinExistence type="inferred from homology"/>
<dbReference type="InterPro" id="IPR029058">
    <property type="entry name" value="AB_hydrolase_fold"/>
</dbReference>
<accession>A0A2H4ULD9</accession>
<feature type="domain" description="Phospholipase/carboxylesterase/thioesterase" evidence="3">
    <location>
        <begin position="7"/>
        <end position="217"/>
    </location>
</feature>
<evidence type="ECO:0000313" key="4">
    <source>
        <dbReference type="EMBL" id="ATZ76873.1"/>
    </source>
</evidence>
<dbReference type="InterPro" id="IPR003140">
    <property type="entry name" value="PLipase/COase/thioEstase"/>
</dbReference>
<dbReference type="GO" id="GO:0016787">
    <property type="term" value="F:hydrolase activity"/>
    <property type="evidence" value="ECO:0007669"/>
    <property type="project" value="UniProtKB-KW"/>
</dbReference>
<dbReference type="PANTHER" id="PTHR10655:SF17">
    <property type="entry name" value="LYSOPHOSPHOLIPASE-LIKE PROTEIN 1"/>
    <property type="match status" value="1"/>
</dbReference>
<evidence type="ECO:0000256" key="2">
    <source>
        <dbReference type="ARBA" id="ARBA00022801"/>
    </source>
</evidence>
<dbReference type="AlphaFoldDB" id="A0A2H4ULD9"/>
<dbReference type="SUPFAM" id="SSF53474">
    <property type="entry name" value="alpha/beta-Hydrolases"/>
    <property type="match status" value="1"/>
</dbReference>
<comment type="similarity">
    <text evidence="1">Belongs to the AB hydrolase superfamily. AB hydrolase 2 family.</text>
</comment>
<dbReference type="InterPro" id="IPR050565">
    <property type="entry name" value="LYPA1-2/EST-like"/>
</dbReference>
<sequence>MSELDSIIIETQEHPDAAVIWLHGLGADGNDFVPIIEQMQLPSHLAIRFVFPNAPLRPITINQGYQMPGWYDISSLSIVEQEDEAGIRESSAILKSLCEEQEASGISASRIVLAGFSQGGAIALHCGCRYPKPLAGIIALSTYMPLPDTLSNEISEAIIETPIFMGHGLQDNVVAYDYGKQTLAQLEECGLNVHWYEYEMEHSVCLEEVSHIRQWLSDTF</sequence>
<dbReference type="ESTHER" id="9zzzz-KY203032">
    <property type="family name" value="LYsophospholipase_carboxylesterase"/>
</dbReference>
<name>A0A2H4ULD9_9ZZZZ</name>
<dbReference type="SMR" id="A0A2H4ULD9"/>
<protein>
    <submittedName>
        <fullName evidence="4">Esterase/lipase</fullName>
    </submittedName>
</protein>
<dbReference type="EMBL" id="KY203032">
    <property type="protein sequence ID" value="ATZ76873.1"/>
    <property type="molecule type" value="Genomic_DNA"/>
</dbReference>
<dbReference type="PANTHER" id="PTHR10655">
    <property type="entry name" value="LYSOPHOSPHOLIPASE-RELATED"/>
    <property type="match status" value="1"/>
</dbReference>
<dbReference type="Gene3D" id="3.40.50.1820">
    <property type="entry name" value="alpha/beta hydrolase"/>
    <property type="match status" value="1"/>
</dbReference>